<keyword evidence="13" id="KW-1185">Reference proteome</keyword>
<dbReference type="InterPro" id="IPR022419">
    <property type="entry name" value="Porphobilin_deaminase_cofac_BS"/>
</dbReference>
<feature type="domain" description="Porphobilinogen deaminase N-terminal" evidence="10">
    <location>
        <begin position="22"/>
        <end position="254"/>
    </location>
</feature>
<dbReference type="CDD" id="cd13646">
    <property type="entry name" value="PBP2_EcHMBS_like"/>
    <property type="match status" value="1"/>
</dbReference>
<evidence type="ECO:0000256" key="8">
    <source>
        <dbReference type="ARBA" id="ARBA00048169"/>
    </source>
</evidence>
<dbReference type="HOGENOM" id="CLU_019704_1_0_0"/>
<dbReference type="Gene3D" id="3.40.190.10">
    <property type="entry name" value="Periplasmic binding protein-like II"/>
    <property type="match status" value="2"/>
</dbReference>
<dbReference type="InterPro" id="IPR000860">
    <property type="entry name" value="HemC"/>
</dbReference>
<dbReference type="HAMAP" id="MF_00260">
    <property type="entry name" value="Porphobil_deam"/>
    <property type="match status" value="1"/>
</dbReference>
<keyword evidence="6 9" id="KW-0808">Transferase</keyword>
<comment type="caution">
    <text evidence="12">The sequence shown here is derived from an EMBL/GenBank/DDBJ whole genome shotgun (WGS) entry which is preliminary data.</text>
</comment>
<dbReference type="PANTHER" id="PTHR11557:SF0">
    <property type="entry name" value="PORPHOBILINOGEN DEAMINASE"/>
    <property type="match status" value="1"/>
</dbReference>
<feature type="domain" description="Porphobilinogen deaminase C-terminal" evidence="11">
    <location>
        <begin position="269"/>
        <end position="337"/>
    </location>
</feature>
<evidence type="ECO:0000256" key="4">
    <source>
        <dbReference type="ARBA" id="ARBA00005638"/>
    </source>
</evidence>
<comment type="cofactor">
    <cofactor evidence="9">
        <name>dipyrromethane</name>
        <dbReference type="ChEBI" id="CHEBI:60342"/>
    </cofactor>
    <text evidence="9">Binds 1 dipyrromethane group covalently.</text>
</comment>
<evidence type="ECO:0000259" key="10">
    <source>
        <dbReference type="Pfam" id="PF01379"/>
    </source>
</evidence>
<dbReference type="InterPro" id="IPR036803">
    <property type="entry name" value="Porphobilinogen_deaminase_C_sf"/>
</dbReference>
<gene>
    <name evidence="9" type="primary">hemC</name>
    <name evidence="12" type="ORF">OSCT_1358</name>
</gene>
<dbReference type="PRINTS" id="PR00151">
    <property type="entry name" value="PORPHBDMNASE"/>
</dbReference>
<dbReference type="InterPro" id="IPR022418">
    <property type="entry name" value="Porphobilinogen_deaminase_C"/>
</dbReference>
<comment type="pathway">
    <text evidence="3">Porphyrin-containing compound metabolism; chlorophyll biosynthesis.</text>
</comment>
<comment type="catalytic activity">
    <reaction evidence="8 9">
        <text>4 porphobilinogen + H2O = hydroxymethylbilane + 4 NH4(+)</text>
        <dbReference type="Rhea" id="RHEA:13185"/>
        <dbReference type="ChEBI" id="CHEBI:15377"/>
        <dbReference type="ChEBI" id="CHEBI:28938"/>
        <dbReference type="ChEBI" id="CHEBI:57845"/>
        <dbReference type="ChEBI" id="CHEBI:58126"/>
        <dbReference type="EC" id="2.5.1.61"/>
    </reaction>
</comment>
<dbReference type="EMBL" id="ADVR01000040">
    <property type="protein sequence ID" value="EFO80834.1"/>
    <property type="molecule type" value="Genomic_DNA"/>
</dbReference>
<dbReference type="FunFam" id="3.40.190.10:FF:000005">
    <property type="entry name" value="Porphobilinogen deaminase"/>
    <property type="match status" value="1"/>
</dbReference>
<evidence type="ECO:0000256" key="3">
    <source>
        <dbReference type="ARBA" id="ARBA00005173"/>
    </source>
</evidence>
<dbReference type="PANTHER" id="PTHR11557">
    <property type="entry name" value="PORPHOBILINOGEN DEAMINASE"/>
    <property type="match status" value="1"/>
</dbReference>
<dbReference type="SUPFAM" id="SSF53850">
    <property type="entry name" value="Periplasmic binding protein-like II"/>
    <property type="match status" value="1"/>
</dbReference>
<dbReference type="EC" id="2.5.1.61" evidence="9"/>
<dbReference type="Pfam" id="PF01379">
    <property type="entry name" value="Porphobil_deam"/>
    <property type="match status" value="1"/>
</dbReference>
<comment type="miscellaneous">
    <text evidence="9">The porphobilinogen subunits are added to the dipyrromethane group.</text>
</comment>
<proteinExistence type="inferred from homology"/>
<dbReference type="GO" id="GO:0005737">
    <property type="term" value="C:cytoplasm"/>
    <property type="evidence" value="ECO:0007669"/>
    <property type="project" value="UniProtKB-UniRule"/>
</dbReference>
<dbReference type="GO" id="GO:0004418">
    <property type="term" value="F:hydroxymethylbilane synthase activity"/>
    <property type="evidence" value="ECO:0007669"/>
    <property type="project" value="UniProtKB-UniRule"/>
</dbReference>
<evidence type="ECO:0000313" key="13">
    <source>
        <dbReference type="Proteomes" id="UP000054010"/>
    </source>
</evidence>
<dbReference type="eggNOG" id="COG0181">
    <property type="taxonomic scope" value="Bacteria"/>
</dbReference>
<dbReference type="PROSITE" id="PS00533">
    <property type="entry name" value="PORPHOBILINOGEN_DEAM"/>
    <property type="match status" value="1"/>
</dbReference>
<sequence length="353" mass="37213">MALIVTKHFFKVDVMSNATKLILGTRGSKLAVTQSGMMADAMRAAHAGLEVEMQLISTKGDRILDVALSAVGDKGLFVKELEQALLDNQVDFCVHSCKDLPSVVPDGLTLAAFPPRADARDALVVMESAVGDLDLSNFSMQDSPLLRQGAVVGTSSLRRACQIRAIRPDLDLRDVRGNVDTRLRKLADGQFEAIILASAGLDRLGFTDATIDGPRHFEAVDARFVALPIPTTQMLPAVSQGILAIECRAADADTISLLGALDHAPSRAAALAERAFLARLEGGCQVPIAAFAVVEGENLRLRGMVGSLDGTTQVRGELVGSLADPAAIGLALAEDLISQGASDILAELATPRN</sequence>
<dbReference type="Pfam" id="PF03900">
    <property type="entry name" value="Porphobil_deamC"/>
    <property type="match status" value="1"/>
</dbReference>
<evidence type="ECO:0000313" key="12">
    <source>
        <dbReference type="EMBL" id="EFO80834.1"/>
    </source>
</evidence>
<dbReference type="InterPro" id="IPR022417">
    <property type="entry name" value="Porphobilin_deaminase_N"/>
</dbReference>
<evidence type="ECO:0000256" key="6">
    <source>
        <dbReference type="ARBA" id="ARBA00022679"/>
    </source>
</evidence>
<comment type="similarity">
    <text evidence="4 9">Belongs to the HMBS family.</text>
</comment>
<dbReference type="PIRSF" id="PIRSF001438">
    <property type="entry name" value="4pyrrol_synth_OHMeBilane_synth"/>
    <property type="match status" value="1"/>
</dbReference>
<dbReference type="Proteomes" id="UP000054010">
    <property type="component" value="Unassembled WGS sequence"/>
</dbReference>
<evidence type="ECO:0000256" key="5">
    <source>
        <dbReference type="ARBA" id="ARBA00011245"/>
    </source>
</evidence>
<keyword evidence="7 9" id="KW-0627">Porphyrin biosynthesis</keyword>
<dbReference type="NCBIfam" id="TIGR00212">
    <property type="entry name" value="hemC"/>
    <property type="match status" value="1"/>
</dbReference>
<dbReference type="FunFam" id="3.30.160.40:FF:000002">
    <property type="entry name" value="Porphobilinogen deaminase"/>
    <property type="match status" value="1"/>
</dbReference>
<protein>
    <recommendedName>
        <fullName evidence="9">Porphobilinogen deaminase</fullName>
        <shortName evidence="9">PBG</shortName>
        <ecNumber evidence="9">2.5.1.61</ecNumber>
    </recommendedName>
    <alternativeName>
        <fullName evidence="9">Hydroxymethylbilane synthase</fullName>
        <shortName evidence="9">HMBS</shortName>
    </alternativeName>
    <alternativeName>
        <fullName evidence="9">Pre-uroporphyrinogen synthase</fullName>
    </alternativeName>
</protein>
<dbReference type="SUPFAM" id="SSF54782">
    <property type="entry name" value="Porphobilinogen deaminase (hydroxymethylbilane synthase), C-terminal domain"/>
    <property type="match status" value="1"/>
</dbReference>
<comment type="pathway">
    <text evidence="2">Porphyrin-containing compound metabolism; protoporphyrin-IX biosynthesis; coproporphyrinogen-III from 5-aminolevulinate: step 2/4.</text>
</comment>
<evidence type="ECO:0000256" key="7">
    <source>
        <dbReference type="ARBA" id="ARBA00023244"/>
    </source>
</evidence>
<dbReference type="STRING" id="765420.OSCT_1358"/>
<organism evidence="12 13">
    <name type="scientific">Oscillochloris trichoides DG-6</name>
    <dbReference type="NCBI Taxonomy" id="765420"/>
    <lineage>
        <taxon>Bacteria</taxon>
        <taxon>Bacillati</taxon>
        <taxon>Chloroflexota</taxon>
        <taxon>Chloroflexia</taxon>
        <taxon>Chloroflexales</taxon>
        <taxon>Chloroflexineae</taxon>
        <taxon>Oscillochloridaceae</taxon>
        <taxon>Oscillochloris</taxon>
    </lineage>
</organism>
<dbReference type="AlphaFoldDB" id="E1IDF7"/>
<dbReference type="Gene3D" id="3.30.160.40">
    <property type="entry name" value="Porphobilinogen deaminase, C-terminal domain"/>
    <property type="match status" value="1"/>
</dbReference>
<evidence type="ECO:0000259" key="11">
    <source>
        <dbReference type="Pfam" id="PF03900"/>
    </source>
</evidence>
<evidence type="ECO:0000256" key="9">
    <source>
        <dbReference type="HAMAP-Rule" id="MF_00260"/>
    </source>
</evidence>
<comment type="subunit">
    <text evidence="5 9">Monomer.</text>
</comment>
<feature type="modified residue" description="S-(dipyrrolylmethanemethyl)cysteine" evidence="9">
    <location>
        <position position="284"/>
    </location>
</feature>
<accession>E1IDF7</accession>
<name>E1IDF7_9CHLR</name>
<evidence type="ECO:0000256" key="1">
    <source>
        <dbReference type="ARBA" id="ARBA00002869"/>
    </source>
</evidence>
<reference evidence="12 13" key="1">
    <citation type="journal article" date="2011" name="J. Bacteriol.">
        <title>Draft genome sequence of the anoxygenic filamentous phototrophic bacterium Oscillochloris trichoides subsp. DG-6.</title>
        <authorList>
            <person name="Kuznetsov B.B."/>
            <person name="Ivanovsky R.N."/>
            <person name="Keppen O.I."/>
            <person name="Sukhacheva M.V."/>
            <person name="Bumazhkin B.K."/>
            <person name="Patutina E.O."/>
            <person name="Beletsky A.V."/>
            <person name="Mardanov A.V."/>
            <person name="Baslerov R.V."/>
            <person name="Panteleeva A.N."/>
            <person name="Kolganova T.V."/>
            <person name="Ravin N.V."/>
            <person name="Skryabin K.G."/>
        </authorList>
    </citation>
    <scope>NUCLEOTIDE SEQUENCE [LARGE SCALE GENOMIC DNA]</scope>
    <source>
        <strain evidence="12 13">DG-6</strain>
    </source>
</reference>
<dbReference type="GO" id="GO:0006782">
    <property type="term" value="P:protoporphyrinogen IX biosynthetic process"/>
    <property type="evidence" value="ECO:0007669"/>
    <property type="project" value="UniProtKB-UniRule"/>
</dbReference>
<evidence type="ECO:0000256" key="2">
    <source>
        <dbReference type="ARBA" id="ARBA00004735"/>
    </source>
</evidence>
<comment type="function">
    <text evidence="1 9">Tetrapolymerization of the monopyrrole PBG into the hydroxymethylbilane pre-uroporphyrinogen in several discrete steps.</text>
</comment>